<reference evidence="2 3" key="1">
    <citation type="submission" date="2015-07" db="EMBL/GenBank/DDBJ databases">
        <title>Genome sequence of Leptolinea tardivitalis DSM 16556.</title>
        <authorList>
            <person name="Hemp J."/>
            <person name="Ward L.M."/>
            <person name="Pace L.A."/>
            <person name="Fischer W.W."/>
        </authorList>
    </citation>
    <scope>NUCLEOTIDE SEQUENCE [LARGE SCALE GENOMIC DNA]</scope>
    <source>
        <strain evidence="2 3">YMTK-2</strain>
    </source>
</reference>
<comment type="caution">
    <text evidence="2">The sequence shown here is derived from an EMBL/GenBank/DDBJ whole genome shotgun (WGS) entry which is preliminary data.</text>
</comment>
<keyword evidence="3" id="KW-1185">Reference proteome</keyword>
<dbReference type="InterPro" id="IPR036679">
    <property type="entry name" value="FlgN-like_sf"/>
</dbReference>
<sequence>MVVQAPKETPQEIMSAIEAVMVNEFRVCQSLLTVLQQERQALVQKDVNALSHLVEQKETLLDELGSDEESRRSQLEKLAQNCGLKNEVLSLNELLLRLQLTASERVYRLQEGIVALQSKIRELNRANLALAEMNMERITALQNYLVGLFSSPSYYEASGAATKAGLPPASYGMDHRG</sequence>
<evidence type="ECO:0008006" key="4">
    <source>
        <dbReference type="Google" id="ProtNLM"/>
    </source>
</evidence>
<protein>
    <recommendedName>
        <fullName evidence="4">Flagellar biosynthesis protein FlgN</fullName>
    </recommendedName>
</protein>
<organism evidence="2 3">
    <name type="scientific">Leptolinea tardivitalis</name>
    <dbReference type="NCBI Taxonomy" id="229920"/>
    <lineage>
        <taxon>Bacteria</taxon>
        <taxon>Bacillati</taxon>
        <taxon>Chloroflexota</taxon>
        <taxon>Anaerolineae</taxon>
        <taxon>Anaerolineales</taxon>
        <taxon>Anaerolineaceae</taxon>
        <taxon>Leptolinea</taxon>
    </lineage>
</organism>
<dbReference type="Gene3D" id="1.20.58.300">
    <property type="entry name" value="FlgN-like"/>
    <property type="match status" value="1"/>
</dbReference>
<evidence type="ECO:0000256" key="1">
    <source>
        <dbReference type="ARBA" id="ARBA00022795"/>
    </source>
</evidence>
<dbReference type="RefSeq" id="WP_062422821.1">
    <property type="nucleotide sequence ID" value="NZ_BBYA01000011.1"/>
</dbReference>
<keyword evidence="1" id="KW-1005">Bacterial flagellum biogenesis</keyword>
<dbReference type="STRING" id="229920.ADM99_12445"/>
<dbReference type="SUPFAM" id="SSF140566">
    <property type="entry name" value="FlgN-like"/>
    <property type="match status" value="1"/>
</dbReference>
<accession>A0A0P6WQJ7</accession>
<dbReference type="EMBL" id="LGCK01000012">
    <property type="protein sequence ID" value="KPL71081.1"/>
    <property type="molecule type" value="Genomic_DNA"/>
</dbReference>
<evidence type="ECO:0000313" key="2">
    <source>
        <dbReference type="EMBL" id="KPL71081.1"/>
    </source>
</evidence>
<dbReference type="Proteomes" id="UP000050430">
    <property type="component" value="Unassembled WGS sequence"/>
</dbReference>
<evidence type="ECO:0000313" key="3">
    <source>
        <dbReference type="Proteomes" id="UP000050430"/>
    </source>
</evidence>
<dbReference type="AlphaFoldDB" id="A0A0P6WQJ7"/>
<dbReference type="Pfam" id="PF05130">
    <property type="entry name" value="FlgN"/>
    <property type="match status" value="1"/>
</dbReference>
<dbReference type="GO" id="GO:0044780">
    <property type="term" value="P:bacterial-type flagellum assembly"/>
    <property type="evidence" value="ECO:0007669"/>
    <property type="project" value="InterPro"/>
</dbReference>
<proteinExistence type="predicted"/>
<dbReference type="InterPro" id="IPR007809">
    <property type="entry name" value="FlgN-like"/>
</dbReference>
<gene>
    <name evidence="2" type="ORF">ADM99_12445</name>
</gene>
<name>A0A0P6WQJ7_9CHLR</name>